<sequence>MSAVLTSAALPSVLLAAVLLSTLMRPLDYEIRLLYAVADAHYDPSAVQHLRQTLVAGVRVDVARFDRISPLRLSRYDAVYLDPALAGTNALAERIPALRAYVRGGGHLFLENDLLPHVPADLLGGDVTRVRAGSRLDWTYPETDPDAAGLQDVVRRFAADVESQIGVGTMLPGFDWGYGLLPREGGARSLVDWNGVSLFAVHRYGRGTVFAASAFLPNRYYPTGYDLVSGFDEKRGFAATAEKIAAAGPKPGAIYFDRQPRPPRPYFHFAFATANALLRSEYAAFVFKSKYGFAVRKVLGPYGRPAMAYQNHFEAMEGFRDREAIRWTELLREYDQIPSFSLIRAAFTWYRWTETVVVHLNEGTREAPKFAGEFPNSFYGSGTYLLSGGQKMTAAPAPVRVPLAEPVDTPYRAAPAFLDADGDGRDDLLAGSSDGTVRLYRNVGRASDRRTDSGAPQTPVGVAPPDAFAPAETLVGDDGAPLRVESGFAAPAAVDLDSDGRPELLIGSADGFVRVSRRLSDRSPNGAWSRPEPLAAEGEPVRAPGGYAVPAIGDLDGDGVPDLVVGGADGRLTWFPGRYEDTGPGALGPGNADRGADAGGADGSRADGRALRFGRGRTLADTGLAYVAPAVGDLDGDGRAELIVGNREGDLVLYEQEADGVWTARGPIEGDSPNAVGTHALVGGRYSAPLVRDANGDGRPDLVVGQLEYGPAVALDDPAFPYRAQLDEFLAYAREHRLELIPHLFTHHFRTANAEREEIALHRQMFRALGIPWELTGANQHTWRVNAADPLQTFRVESEAGIWFNFGFRSPGAPDDPAWGSSYLWGMPFLLEAGGLNGPMVLHTPVRGFGNGRARGVYESYVRFDLPIDYFEHVEYHFPDRVGELLAFVRELDRIRDEADYNFVSEPQLARSALTALLGDVRVRQPLASWVWDRLRDFLRGGFHFNIRLVPDTRRVPAELAGGYRDAPGVSVEPGTPLAGYRLDTDSPIYARMNGKLYVGLPRPAGVGIGWGPERAHLVRCNVPFRLAPDESGGTRIFLDGDGIQQIKLYSPRPLDIAAADADAPLKIETSRSGDGYAYVVTHFGGPVALRVSETFR</sequence>
<dbReference type="InterPro" id="IPR000413">
    <property type="entry name" value="Integrin_alpha"/>
</dbReference>
<dbReference type="PRINTS" id="PR01185">
    <property type="entry name" value="INTEGRINA"/>
</dbReference>
<dbReference type="Proteomes" id="UP000243688">
    <property type="component" value="Unassembled WGS sequence"/>
</dbReference>
<protein>
    <recommendedName>
        <fullName evidence="6">VCBS repeat-containing protein</fullName>
    </recommendedName>
</protein>
<name>A0A2A6E2E5_9BACL</name>
<dbReference type="GO" id="GO:0008305">
    <property type="term" value="C:integrin complex"/>
    <property type="evidence" value="ECO:0007669"/>
    <property type="project" value="InterPro"/>
</dbReference>
<comment type="caution">
    <text evidence="4">The sequence shown here is derived from an EMBL/GenBank/DDBJ whole genome shotgun (WGS) entry which is preliminary data.</text>
</comment>
<evidence type="ECO:0008006" key="6">
    <source>
        <dbReference type="Google" id="ProtNLM"/>
    </source>
</evidence>
<dbReference type="Gene3D" id="3.40.50.880">
    <property type="match status" value="1"/>
</dbReference>
<dbReference type="InterPro" id="IPR029062">
    <property type="entry name" value="Class_I_gatase-like"/>
</dbReference>
<feature type="region of interest" description="Disordered" evidence="3">
    <location>
        <begin position="520"/>
        <end position="540"/>
    </location>
</feature>
<evidence type="ECO:0000313" key="5">
    <source>
        <dbReference type="Proteomes" id="UP000243688"/>
    </source>
</evidence>
<dbReference type="AlphaFoldDB" id="A0A2A6E2E5"/>
<evidence type="ECO:0000256" key="3">
    <source>
        <dbReference type="SAM" id="MobiDB-lite"/>
    </source>
</evidence>
<reference evidence="4 5" key="1">
    <citation type="submission" date="2016-12" db="EMBL/GenBank/DDBJ databases">
        <title>Candidatus Reconcilibacillus cellulovorans genome.</title>
        <authorList>
            <person name="Kolinko S."/>
            <person name="Wu Y.-W."/>
            <person name="Tachea F."/>
            <person name="Denzel E."/>
            <person name="Hiras J."/>
            <person name="Baecker N."/>
            <person name="Chan L.J."/>
            <person name="Eichorst S.A."/>
            <person name="Frey D."/>
            <person name="Adams P.D."/>
            <person name="Pray T."/>
            <person name="Tanjore D."/>
            <person name="Petzold C.J."/>
            <person name="Gladden J.M."/>
            <person name="Simmons B.A."/>
            <person name="Singer S.W."/>
        </authorList>
    </citation>
    <scope>NUCLEOTIDE SEQUENCE [LARGE SCALE GENOMIC DNA]</scope>
    <source>
        <strain evidence="4">JTherm</strain>
    </source>
</reference>
<dbReference type="PANTHER" id="PTHR44103:SF1">
    <property type="entry name" value="PROPROTEIN CONVERTASE P"/>
    <property type="match status" value="1"/>
</dbReference>
<dbReference type="SUPFAM" id="SSF69318">
    <property type="entry name" value="Integrin alpha N-terminal domain"/>
    <property type="match status" value="2"/>
</dbReference>
<feature type="region of interest" description="Disordered" evidence="3">
    <location>
        <begin position="444"/>
        <end position="465"/>
    </location>
</feature>
<gene>
    <name evidence="4" type="ORF">BLM47_03825</name>
</gene>
<dbReference type="PANTHER" id="PTHR44103">
    <property type="entry name" value="PROPROTEIN CONVERTASE P"/>
    <property type="match status" value="1"/>
</dbReference>
<evidence type="ECO:0000256" key="2">
    <source>
        <dbReference type="ARBA" id="ARBA00023180"/>
    </source>
</evidence>
<organism evidence="4 5">
    <name type="scientific">Candidatus Reconcilbacillus cellulovorans</name>
    <dbReference type="NCBI Taxonomy" id="1906605"/>
    <lineage>
        <taxon>Bacteria</taxon>
        <taxon>Bacillati</taxon>
        <taxon>Bacillota</taxon>
        <taxon>Bacilli</taxon>
        <taxon>Bacillales</taxon>
        <taxon>Paenibacillaceae</taxon>
        <taxon>Candidatus Reconcilbacillus</taxon>
    </lineage>
</organism>
<keyword evidence="1" id="KW-0732">Signal</keyword>
<dbReference type="InterPro" id="IPR013517">
    <property type="entry name" value="FG-GAP"/>
</dbReference>
<dbReference type="Pfam" id="PF13517">
    <property type="entry name" value="FG-GAP_3"/>
    <property type="match status" value="2"/>
</dbReference>
<proteinExistence type="predicted"/>
<feature type="region of interest" description="Disordered" evidence="3">
    <location>
        <begin position="582"/>
        <end position="608"/>
    </location>
</feature>
<dbReference type="GO" id="GO:0007155">
    <property type="term" value="P:cell adhesion"/>
    <property type="evidence" value="ECO:0007669"/>
    <property type="project" value="InterPro"/>
</dbReference>
<accession>A0A2A6E2E5</accession>
<dbReference type="InterPro" id="IPR028994">
    <property type="entry name" value="Integrin_alpha_N"/>
</dbReference>
<dbReference type="CDD" id="cd03143">
    <property type="entry name" value="A4_beta-galactosidase_middle_domain"/>
    <property type="match status" value="1"/>
</dbReference>
<evidence type="ECO:0000313" key="4">
    <source>
        <dbReference type="EMBL" id="PDO11153.1"/>
    </source>
</evidence>
<dbReference type="EMBL" id="MOXJ01000005">
    <property type="protein sequence ID" value="PDO11153.1"/>
    <property type="molecule type" value="Genomic_DNA"/>
</dbReference>
<dbReference type="Gene3D" id="2.130.10.130">
    <property type="entry name" value="Integrin alpha, N-terminal"/>
    <property type="match status" value="2"/>
</dbReference>
<evidence type="ECO:0000256" key="1">
    <source>
        <dbReference type="ARBA" id="ARBA00022729"/>
    </source>
</evidence>
<dbReference type="SUPFAM" id="SSF52317">
    <property type="entry name" value="Class I glutamine amidotransferase-like"/>
    <property type="match status" value="1"/>
</dbReference>
<keyword evidence="2" id="KW-0325">Glycoprotein</keyword>